<evidence type="ECO:0000256" key="1">
    <source>
        <dbReference type="SAM" id="SignalP"/>
    </source>
</evidence>
<evidence type="ECO:0000313" key="3">
    <source>
        <dbReference type="EMBL" id="SEG31630.1"/>
    </source>
</evidence>
<feature type="chain" id="PRO_5009291319" description="DUF4468 domain-containing protein" evidence="1">
    <location>
        <begin position="18"/>
        <end position="185"/>
    </location>
</feature>
<proteinExistence type="predicted"/>
<dbReference type="OrthoDB" id="708866at2"/>
<dbReference type="Proteomes" id="UP000236737">
    <property type="component" value="Unassembled WGS sequence"/>
</dbReference>
<dbReference type="EMBL" id="FNVP01000009">
    <property type="protein sequence ID" value="SEG31630.1"/>
    <property type="molecule type" value="Genomic_DNA"/>
</dbReference>
<accession>A0A1H5Z6H4</accession>
<name>A0A1H5Z6H4_9FLAO</name>
<protein>
    <recommendedName>
        <fullName evidence="2">DUF4468 domain-containing protein</fullName>
    </recommendedName>
</protein>
<dbReference type="Gene3D" id="3.30.530.80">
    <property type="match status" value="1"/>
</dbReference>
<keyword evidence="1" id="KW-0732">Signal</keyword>
<gene>
    <name evidence="3" type="ORF">SAMN04488130_109117</name>
</gene>
<keyword evidence="4" id="KW-1185">Reference proteome</keyword>
<dbReference type="InterPro" id="IPR027823">
    <property type="entry name" value="DUF4468"/>
</dbReference>
<dbReference type="AlphaFoldDB" id="A0A1H5Z6H4"/>
<organism evidence="3 4">
    <name type="scientific">Flavobacterium urumqiense</name>
    <dbReference type="NCBI Taxonomy" id="935224"/>
    <lineage>
        <taxon>Bacteria</taxon>
        <taxon>Pseudomonadati</taxon>
        <taxon>Bacteroidota</taxon>
        <taxon>Flavobacteriia</taxon>
        <taxon>Flavobacteriales</taxon>
        <taxon>Flavobacteriaceae</taxon>
        <taxon>Flavobacterium</taxon>
    </lineage>
</organism>
<feature type="signal peptide" evidence="1">
    <location>
        <begin position="1"/>
        <end position="17"/>
    </location>
</feature>
<sequence length="185" mass="21564">MKKLFWLLIFVCGVSFGQETDFTFSKDGFTDFVVTECPGKTQNELYKKSIDWLAVTYKNPKEVLKAQIENDYIRFEGSAPGLVTITNLMTFNYPTTYQIEVSFKEGKYKFDVTEIKYYIAPSKYGAGGWYDFGIKETTEYYNKKGLIRGSYKQMPEALTNYFNNLNKQMKDFFMSDSIPSKKSDW</sequence>
<reference evidence="4" key="1">
    <citation type="submission" date="2016-10" db="EMBL/GenBank/DDBJ databases">
        <authorList>
            <person name="Varghese N."/>
            <person name="Submissions S."/>
        </authorList>
    </citation>
    <scope>NUCLEOTIDE SEQUENCE [LARGE SCALE GENOMIC DNA]</scope>
    <source>
        <strain evidence="4">CGMCC 1.9230</strain>
    </source>
</reference>
<evidence type="ECO:0000259" key="2">
    <source>
        <dbReference type="Pfam" id="PF14730"/>
    </source>
</evidence>
<dbReference type="Pfam" id="PF14730">
    <property type="entry name" value="DUF4468"/>
    <property type="match status" value="1"/>
</dbReference>
<evidence type="ECO:0000313" key="4">
    <source>
        <dbReference type="Proteomes" id="UP000236737"/>
    </source>
</evidence>
<dbReference type="RefSeq" id="WP_104000335.1">
    <property type="nucleotide sequence ID" value="NZ_FNVP01000009.1"/>
</dbReference>
<feature type="domain" description="DUF4468" evidence="2">
    <location>
        <begin position="35"/>
        <end position="117"/>
    </location>
</feature>